<evidence type="ECO:0000256" key="3">
    <source>
        <dbReference type="ARBA" id="ARBA00012948"/>
    </source>
</evidence>
<dbReference type="InterPro" id="IPR002347">
    <property type="entry name" value="SDR_fam"/>
</dbReference>
<dbReference type="NCBIfam" id="NF009464">
    <property type="entry name" value="PRK12824.1"/>
    <property type="match status" value="1"/>
</dbReference>
<dbReference type="InterPro" id="IPR050259">
    <property type="entry name" value="SDR"/>
</dbReference>
<evidence type="ECO:0000256" key="12">
    <source>
        <dbReference type="RuleBase" id="RU366074"/>
    </source>
</evidence>
<gene>
    <name evidence="14" type="ORF">COB67_09330</name>
</gene>
<dbReference type="NCBIfam" id="TIGR01830">
    <property type="entry name" value="3oxo_ACP_reduc"/>
    <property type="match status" value="1"/>
</dbReference>
<dbReference type="InterPro" id="IPR036291">
    <property type="entry name" value="NAD(P)-bd_dom_sf"/>
</dbReference>
<dbReference type="Pfam" id="PF13561">
    <property type="entry name" value="adh_short_C2"/>
    <property type="match status" value="1"/>
</dbReference>
<dbReference type="NCBIfam" id="NF009466">
    <property type="entry name" value="PRK12826.1-2"/>
    <property type="match status" value="1"/>
</dbReference>
<comment type="caution">
    <text evidence="14">The sequence shown here is derived from an EMBL/GenBank/DDBJ whole genome shotgun (WGS) entry which is preliminary data.</text>
</comment>
<accession>A0A2A4T297</accession>
<dbReference type="FunFam" id="3.40.50.720:FF:000037">
    <property type="entry name" value="3-oxoacyl-[acyl-carrier-protein] reductase FabG"/>
    <property type="match status" value="1"/>
</dbReference>
<evidence type="ECO:0000256" key="5">
    <source>
        <dbReference type="ARBA" id="ARBA00022832"/>
    </source>
</evidence>
<evidence type="ECO:0000256" key="7">
    <source>
        <dbReference type="ARBA" id="ARBA00023002"/>
    </source>
</evidence>
<evidence type="ECO:0000313" key="14">
    <source>
        <dbReference type="EMBL" id="PCI27117.1"/>
    </source>
</evidence>
<dbReference type="InterPro" id="IPR011284">
    <property type="entry name" value="3oxo_ACP_reduc"/>
</dbReference>
<dbReference type="GO" id="GO:0004316">
    <property type="term" value="F:3-oxoacyl-[acyl-carrier-protein] reductase (NADPH) activity"/>
    <property type="evidence" value="ECO:0007669"/>
    <property type="project" value="UniProtKB-UniRule"/>
</dbReference>
<dbReference type="PRINTS" id="PR00081">
    <property type="entry name" value="GDHRDH"/>
</dbReference>
<comment type="subunit">
    <text evidence="12">Homotetramer.</text>
</comment>
<dbReference type="SUPFAM" id="SSF51735">
    <property type="entry name" value="NAD(P)-binding Rossmann-fold domains"/>
    <property type="match status" value="1"/>
</dbReference>
<dbReference type="EMBL" id="NVSR01000074">
    <property type="protein sequence ID" value="PCI27117.1"/>
    <property type="molecule type" value="Genomic_DNA"/>
</dbReference>
<sequence length="246" mass="26297">MIDLKGSIALVTGGTRGIGKAIVLSLAKAGATVCFTGRSPEPAATLEAELKSLGAEGRFFQGDIADFEQSQEMVKSIVKEFGKIDILVNNAGITRDMLFMKMKPADWDQVINTNLTGMFNTCKAVVRPMMKKRYGRIINISSVVGFTGNPGQTNYAASKAGMIGFSKSFAKEVASRNITCNVIAPGFIATEMTDAIPEAEREKLNATIPMQRMGTVDDIANGVLFLASSMASYVTGTTLHINGGMY</sequence>
<dbReference type="InterPro" id="IPR020904">
    <property type="entry name" value="Sc_DH/Rdtase_CS"/>
</dbReference>
<dbReference type="AlphaFoldDB" id="A0A2A4T297"/>
<dbReference type="GO" id="GO:0051287">
    <property type="term" value="F:NAD binding"/>
    <property type="evidence" value="ECO:0007669"/>
    <property type="project" value="UniProtKB-UniRule"/>
</dbReference>
<dbReference type="NCBIfam" id="NF004197">
    <property type="entry name" value="PRK05653.1-1"/>
    <property type="match status" value="1"/>
</dbReference>
<comment type="pathway">
    <text evidence="1 12">Lipid metabolism; fatty acid biosynthesis.</text>
</comment>
<dbReference type="NCBIfam" id="NF005559">
    <property type="entry name" value="PRK07231.1"/>
    <property type="match status" value="1"/>
</dbReference>
<dbReference type="PANTHER" id="PTHR42879:SF2">
    <property type="entry name" value="3-OXOACYL-[ACYL-CARRIER-PROTEIN] REDUCTASE FABG"/>
    <property type="match status" value="1"/>
</dbReference>
<organism evidence="14 15">
    <name type="scientific">SAR324 cluster bacterium</name>
    <dbReference type="NCBI Taxonomy" id="2024889"/>
    <lineage>
        <taxon>Bacteria</taxon>
        <taxon>Deltaproteobacteria</taxon>
        <taxon>SAR324 cluster</taxon>
    </lineage>
</organism>
<evidence type="ECO:0000256" key="9">
    <source>
        <dbReference type="ARBA" id="ARBA00023160"/>
    </source>
</evidence>
<evidence type="ECO:0000256" key="8">
    <source>
        <dbReference type="ARBA" id="ARBA00023098"/>
    </source>
</evidence>
<evidence type="ECO:0000256" key="10">
    <source>
        <dbReference type="PIRSR" id="PIRSR611284-1"/>
    </source>
</evidence>
<reference evidence="15" key="1">
    <citation type="submission" date="2017-08" db="EMBL/GenBank/DDBJ databases">
        <title>A dynamic microbial community with high functional redundancy inhabits the cold, oxic subseafloor aquifer.</title>
        <authorList>
            <person name="Tully B.J."/>
            <person name="Wheat C.G."/>
            <person name="Glazer B.T."/>
            <person name="Huber J.A."/>
        </authorList>
    </citation>
    <scope>NUCLEOTIDE SEQUENCE [LARGE SCALE GENOMIC DNA]</scope>
</reference>
<keyword evidence="8 12" id="KW-0443">Lipid metabolism</keyword>
<dbReference type="Gene3D" id="3.40.50.720">
    <property type="entry name" value="NAD(P)-binding Rossmann-like Domain"/>
    <property type="match status" value="1"/>
</dbReference>
<keyword evidence="5 12" id="KW-0276">Fatty acid metabolism</keyword>
<dbReference type="PANTHER" id="PTHR42879">
    <property type="entry name" value="3-OXOACYL-(ACYL-CARRIER-PROTEIN) REDUCTASE"/>
    <property type="match status" value="1"/>
</dbReference>
<comment type="catalytic activity">
    <reaction evidence="12">
        <text>a (3R)-hydroxyacyl-[ACP] + NADP(+) = a 3-oxoacyl-[ACP] + NADPH + H(+)</text>
        <dbReference type="Rhea" id="RHEA:17397"/>
        <dbReference type="Rhea" id="RHEA-COMP:9916"/>
        <dbReference type="Rhea" id="RHEA-COMP:9945"/>
        <dbReference type="ChEBI" id="CHEBI:15378"/>
        <dbReference type="ChEBI" id="CHEBI:57783"/>
        <dbReference type="ChEBI" id="CHEBI:58349"/>
        <dbReference type="ChEBI" id="CHEBI:78776"/>
        <dbReference type="ChEBI" id="CHEBI:78827"/>
        <dbReference type="EC" id="1.1.1.100"/>
    </reaction>
</comment>
<dbReference type="Proteomes" id="UP000218113">
    <property type="component" value="Unassembled WGS sequence"/>
</dbReference>
<proteinExistence type="inferred from homology"/>
<dbReference type="InterPro" id="IPR057326">
    <property type="entry name" value="KR_dom"/>
</dbReference>
<feature type="active site" description="Proton acceptor" evidence="10">
    <location>
        <position position="155"/>
    </location>
</feature>
<evidence type="ECO:0000256" key="2">
    <source>
        <dbReference type="ARBA" id="ARBA00006484"/>
    </source>
</evidence>
<feature type="binding site" evidence="11">
    <location>
        <begin position="155"/>
        <end position="159"/>
    </location>
    <ligand>
        <name>NADP(+)</name>
        <dbReference type="ChEBI" id="CHEBI:58349"/>
    </ligand>
</feature>
<dbReference type="PRINTS" id="PR00080">
    <property type="entry name" value="SDRFAMILY"/>
</dbReference>
<comment type="similarity">
    <text evidence="2 12">Belongs to the short-chain dehydrogenases/reductases (SDR) family.</text>
</comment>
<dbReference type="PROSITE" id="PS00061">
    <property type="entry name" value="ADH_SHORT"/>
    <property type="match status" value="1"/>
</dbReference>
<name>A0A2A4T297_9DELT</name>
<evidence type="ECO:0000256" key="11">
    <source>
        <dbReference type="PIRSR" id="PIRSR611284-2"/>
    </source>
</evidence>
<keyword evidence="6 11" id="KW-0521">NADP</keyword>
<keyword evidence="4 12" id="KW-0444">Lipid biosynthesis</keyword>
<dbReference type="UniPathway" id="UPA00094"/>
<feature type="binding site" evidence="11">
    <location>
        <begin position="13"/>
        <end position="16"/>
    </location>
    <ligand>
        <name>NADP(+)</name>
        <dbReference type="ChEBI" id="CHEBI:58349"/>
    </ligand>
</feature>
<keyword evidence="9 12" id="KW-0275">Fatty acid biosynthesis</keyword>
<feature type="domain" description="Ketoreductase" evidence="13">
    <location>
        <begin position="7"/>
        <end position="191"/>
    </location>
</feature>
<feature type="binding site" evidence="11">
    <location>
        <position position="188"/>
    </location>
    <ligand>
        <name>NADP(+)</name>
        <dbReference type="ChEBI" id="CHEBI:58349"/>
    </ligand>
</feature>
<dbReference type="SMART" id="SM00822">
    <property type="entry name" value="PKS_KR"/>
    <property type="match status" value="1"/>
</dbReference>
<comment type="function">
    <text evidence="12">Catalyzes the NADPH-dependent reduction of beta-ketoacyl-ACP substrates to beta-hydroxyacyl-ACP products, the first reductive step in the elongation cycle of fatty acid biosynthesis.</text>
</comment>
<keyword evidence="7 12" id="KW-0560">Oxidoreductase</keyword>
<evidence type="ECO:0000256" key="1">
    <source>
        <dbReference type="ARBA" id="ARBA00005194"/>
    </source>
</evidence>
<feature type="binding site" evidence="11">
    <location>
        <position position="90"/>
    </location>
    <ligand>
        <name>NADP(+)</name>
        <dbReference type="ChEBI" id="CHEBI:58349"/>
    </ligand>
</feature>
<evidence type="ECO:0000256" key="4">
    <source>
        <dbReference type="ARBA" id="ARBA00022516"/>
    </source>
</evidence>
<dbReference type="GO" id="GO:0006633">
    <property type="term" value="P:fatty acid biosynthetic process"/>
    <property type="evidence" value="ECO:0007669"/>
    <property type="project" value="UniProtKB-UniPathway"/>
</dbReference>
<evidence type="ECO:0000313" key="15">
    <source>
        <dbReference type="Proteomes" id="UP000218113"/>
    </source>
</evidence>
<dbReference type="EC" id="1.1.1.100" evidence="3 12"/>
<dbReference type="CDD" id="cd05333">
    <property type="entry name" value="BKR_SDR_c"/>
    <property type="match status" value="1"/>
</dbReference>
<protein>
    <recommendedName>
        <fullName evidence="3 12">3-oxoacyl-[acyl-carrier-protein] reductase</fullName>
        <ecNumber evidence="3 12">1.1.1.100</ecNumber>
    </recommendedName>
</protein>
<evidence type="ECO:0000256" key="6">
    <source>
        <dbReference type="ARBA" id="ARBA00022857"/>
    </source>
</evidence>
<evidence type="ECO:0000259" key="13">
    <source>
        <dbReference type="SMART" id="SM00822"/>
    </source>
</evidence>